<evidence type="ECO:0000313" key="2">
    <source>
        <dbReference type="Proteomes" id="UP000053695"/>
    </source>
</evidence>
<evidence type="ECO:0000313" key="1">
    <source>
        <dbReference type="EMBL" id="ENN96845.1"/>
    </source>
</evidence>
<dbReference type="EMBL" id="APMM01000001">
    <property type="protein sequence ID" value="ENN96845.1"/>
    <property type="molecule type" value="Genomic_DNA"/>
</dbReference>
<proteinExistence type="predicted"/>
<dbReference type="RefSeq" id="WP_004589751.1">
    <property type="nucleotide sequence ID" value="NZ_APMM01000001.1"/>
</dbReference>
<reference evidence="1 2" key="1">
    <citation type="journal article" date="2013" name="Genome Announc.">
        <title>Draft Genome Sequence of a Highly Flagellated, Fast-Swimming Archaeon, Methanocaldococcus villosus Strain KIN24-T80 (DSM 22612).</title>
        <authorList>
            <person name="Thennarasu S."/>
            <person name="Polireddy D."/>
            <person name="Antony A."/>
            <person name="Yada M.R."/>
            <person name="Algarawi S."/>
            <person name="Sivakumar N."/>
        </authorList>
    </citation>
    <scope>NUCLEOTIDE SEQUENCE [LARGE SCALE GENOMIC DNA]</scope>
    <source>
        <strain evidence="1 2">KIN24-T80</strain>
    </source>
</reference>
<keyword evidence="2" id="KW-1185">Reference proteome</keyword>
<sequence>MKKLLAIVILFTLLSLCINKNLDIYKDELTFYYNGHPIDVKLRVPISMALETELVNTSDKEIYYLYHTKKNLYIISNLSVSPKGGGVAILELLTKISWLNNFYPHNIILELNRSNNTVYLEFKLVNGKEGEAKLKINECEAIMNSNNTLVILANISDKKARISKVGNKIIIEGDSLEEMDKAVARFIIDIINYTVIGDIK</sequence>
<gene>
    <name evidence="1" type="ORF">J422_00320</name>
</gene>
<dbReference type="OrthoDB" id="65511at2157"/>
<organism evidence="1 2">
    <name type="scientific">Methanocaldococcus villosus KIN24-T80</name>
    <dbReference type="NCBI Taxonomy" id="1069083"/>
    <lineage>
        <taxon>Archaea</taxon>
        <taxon>Methanobacteriati</taxon>
        <taxon>Methanobacteriota</taxon>
        <taxon>Methanomada group</taxon>
        <taxon>Methanococci</taxon>
        <taxon>Methanococcales</taxon>
        <taxon>Methanocaldococcaceae</taxon>
        <taxon>Methanocaldococcus</taxon>
    </lineage>
</organism>
<dbReference type="PATRIC" id="fig|1069083.5.peg.64"/>
<dbReference type="Proteomes" id="UP000053695">
    <property type="component" value="Unassembled WGS sequence"/>
</dbReference>
<comment type="caution">
    <text evidence="1">The sequence shown here is derived from an EMBL/GenBank/DDBJ whole genome shotgun (WGS) entry which is preliminary data.</text>
</comment>
<dbReference type="STRING" id="1069083.GCA_000371805_01099"/>
<protein>
    <submittedName>
        <fullName evidence="1">Uncharacterized protein</fullName>
    </submittedName>
</protein>
<name>N6VSJ8_9EURY</name>
<dbReference type="AlphaFoldDB" id="N6VSJ8"/>
<accession>N6VSJ8</accession>